<keyword evidence="3" id="KW-1185">Reference proteome</keyword>
<dbReference type="Proteomes" id="UP000770717">
    <property type="component" value="Unassembled WGS sequence"/>
</dbReference>
<protein>
    <recommendedName>
        <fullName evidence="4">Secreted protein</fullName>
    </recommendedName>
</protein>
<reference evidence="2" key="1">
    <citation type="thesis" date="2020" institute="ProQuest LLC" country="789 East Eisenhower Parkway, Ann Arbor, MI, USA">
        <title>Comparative Genomics and Chromosome Evolution.</title>
        <authorList>
            <person name="Mudd A.B."/>
        </authorList>
    </citation>
    <scope>NUCLEOTIDE SEQUENCE</scope>
    <source>
        <strain evidence="2">HN-11 Male</strain>
        <tissue evidence="2">Kidney and liver</tissue>
    </source>
</reference>
<feature type="chain" id="PRO_5035268700" description="Secreted protein" evidence="1">
    <location>
        <begin position="24"/>
        <end position="80"/>
    </location>
</feature>
<proteinExistence type="predicted"/>
<evidence type="ECO:0000313" key="3">
    <source>
        <dbReference type="Proteomes" id="UP000770717"/>
    </source>
</evidence>
<feature type="signal peptide" evidence="1">
    <location>
        <begin position="1"/>
        <end position="23"/>
    </location>
</feature>
<gene>
    <name evidence="2" type="ORF">GDO78_010319</name>
</gene>
<evidence type="ECO:0008006" key="4">
    <source>
        <dbReference type="Google" id="ProtNLM"/>
    </source>
</evidence>
<evidence type="ECO:0000256" key="1">
    <source>
        <dbReference type="SAM" id="SignalP"/>
    </source>
</evidence>
<name>A0A8J6K6I6_ELECQ</name>
<accession>A0A8J6K6I6</accession>
<comment type="caution">
    <text evidence="2">The sequence shown here is derived from an EMBL/GenBank/DDBJ whole genome shotgun (WGS) entry which is preliminary data.</text>
</comment>
<sequence>MPLCFVQSKQGFLLTLCVLERLAFLLRSCAHIGASLNKLACYCRMGQPCFAICQQGMCNIKLELNRKPIFIFYRSRMLNK</sequence>
<dbReference type="AlphaFoldDB" id="A0A8J6K6I6"/>
<evidence type="ECO:0000313" key="2">
    <source>
        <dbReference type="EMBL" id="KAG9480996.1"/>
    </source>
</evidence>
<organism evidence="2 3">
    <name type="scientific">Eleutherodactylus coqui</name>
    <name type="common">Puerto Rican coqui</name>
    <dbReference type="NCBI Taxonomy" id="57060"/>
    <lineage>
        <taxon>Eukaryota</taxon>
        <taxon>Metazoa</taxon>
        <taxon>Chordata</taxon>
        <taxon>Craniata</taxon>
        <taxon>Vertebrata</taxon>
        <taxon>Euteleostomi</taxon>
        <taxon>Amphibia</taxon>
        <taxon>Batrachia</taxon>
        <taxon>Anura</taxon>
        <taxon>Neobatrachia</taxon>
        <taxon>Hyloidea</taxon>
        <taxon>Eleutherodactylidae</taxon>
        <taxon>Eleutherodactylinae</taxon>
        <taxon>Eleutherodactylus</taxon>
        <taxon>Eleutherodactylus</taxon>
    </lineage>
</organism>
<dbReference type="EMBL" id="WNTK01000006">
    <property type="protein sequence ID" value="KAG9480996.1"/>
    <property type="molecule type" value="Genomic_DNA"/>
</dbReference>
<keyword evidence="1" id="KW-0732">Signal</keyword>